<feature type="chain" id="PRO_5038918704" description="DUF8173 domain-containing protein" evidence="3">
    <location>
        <begin position="29"/>
        <end position="384"/>
    </location>
</feature>
<keyword evidence="3" id="KW-0732">Signal</keyword>
<evidence type="ECO:0000313" key="6">
    <source>
        <dbReference type="Proteomes" id="UP000294506"/>
    </source>
</evidence>
<gene>
    <name evidence="5" type="ORF">EV640_102217</name>
</gene>
<comment type="caution">
    <text evidence="5">The sequence shown here is derived from an EMBL/GenBank/DDBJ whole genome shotgun (WGS) entry which is preliminary data.</text>
</comment>
<name>A0A4V3ECM2_9MICC</name>
<dbReference type="Pfam" id="PF26514">
    <property type="entry name" value="DUF8173"/>
    <property type="match status" value="1"/>
</dbReference>
<evidence type="ECO:0000256" key="1">
    <source>
        <dbReference type="SAM" id="MobiDB-lite"/>
    </source>
</evidence>
<dbReference type="InterPro" id="IPR058486">
    <property type="entry name" value="DUF8173"/>
</dbReference>
<sequence>MSAPIKPGRLIASTVMAGVLLIGSAAGAFGAASTPINSPSTPSSTTSEVTDGDGEGPQFYSGSVIDVSDTIQGDVYVAGQNVTVSGDVTGDVIVAAQTINITGTVDGNVRLAAQDVVISGEVERSGTVFAASVNLTEEGSLGADLVGAAGEVSIDGSIERDLVISAEDFSIDGSVGGDVTYYSDQSASITDGAVAGSVERIAPDPAPEAEPSPWGVFLGWALGLLYALVALSLITLVAVLVFPRRLTEVTNQLKRSPWKALLVGFVAAVAVPVALLLLMITIIGAPLALAGILVWALMTLATFASGSYAIGRLVFRDSQRPVVMALVGGVILIVALHVPWLNIAVWLAMVLFGLGAQLLDFYDRRPRRVPPEPYAEPALATTVP</sequence>
<proteinExistence type="predicted"/>
<keyword evidence="2" id="KW-0812">Transmembrane</keyword>
<feature type="compositionally biased region" description="Low complexity" evidence="1">
    <location>
        <begin position="33"/>
        <end position="47"/>
    </location>
</feature>
<feature type="region of interest" description="Disordered" evidence="1">
    <location>
        <begin position="33"/>
        <end position="57"/>
    </location>
</feature>
<keyword evidence="2" id="KW-1133">Transmembrane helix</keyword>
<accession>A0A4V3ECM2</accession>
<feature type="domain" description="DUF8173" evidence="4">
    <location>
        <begin position="218"/>
        <end position="360"/>
    </location>
</feature>
<evidence type="ECO:0000256" key="2">
    <source>
        <dbReference type="SAM" id="Phobius"/>
    </source>
</evidence>
<feature type="transmembrane region" description="Helical" evidence="2">
    <location>
        <begin position="217"/>
        <end position="242"/>
    </location>
</feature>
<evidence type="ECO:0000259" key="4">
    <source>
        <dbReference type="Pfam" id="PF26514"/>
    </source>
</evidence>
<keyword evidence="6" id="KW-1185">Reference proteome</keyword>
<dbReference type="RefSeq" id="WP_133725881.1">
    <property type="nucleotide sequence ID" value="NZ_SOAN01000002.1"/>
</dbReference>
<organism evidence="5 6">
    <name type="scientific">Nesterenkonia aurantiaca</name>
    <dbReference type="NCBI Taxonomy" id="1436010"/>
    <lineage>
        <taxon>Bacteria</taxon>
        <taxon>Bacillati</taxon>
        <taxon>Actinomycetota</taxon>
        <taxon>Actinomycetes</taxon>
        <taxon>Micrococcales</taxon>
        <taxon>Micrococcaceae</taxon>
        <taxon>Nesterenkonia</taxon>
    </lineage>
</organism>
<keyword evidence="2" id="KW-0472">Membrane</keyword>
<evidence type="ECO:0000256" key="3">
    <source>
        <dbReference type="SAM" id="SignalP"/>
    </source>
</evidence>
<protein>
    <recommendedName>
        <fullName evidence="4">DUF8173 domain-containing protein</fullName>
    </recommendedName>
</protein>
<feature type="signal peptide" evidence="3">
    <location>
        <begin position="1"/>
        <end position="28"/>
    </location>
</feature>
<feature type="transmembrane region" description="Helical" evidence="2">
    <location>
        <begin position="262"/>
        <end position="283"/>
    </location>
</feature>
<dbReference type="AlphaFoldDB" id="A0A4V3ECM2"/>
<dbReference type="Proteomes" id="UP000294506">
    <property type="component" value="Unassembled WGS sequence"/>
</dbReference>
<evidence type="ECO:0000313" key="5">
    <source>
        <dbReference type="EMBL" id="TDS86922.1"/>
    </source>
</evidence>
<feature type="transmembrane region" description="Helical" evidence="2">
    <location>
        <begin position="322"/>
        <end position="338"/>
    </location>
</feature>
<reference evidence="5 6" key="1">
    <citation type="submission" date="2019-03" db="EMBL/GenBank/DDBJ databases">
        <title>Genomic Encyclopedia of Type Strains, Phase III (KMG-III): the genomes of soil and plant-associated and newly described type strains.</title>
        <authorList>
            <person name="Whitman W."/>
        </authorList>
    </citation>
    <scope>NUCLEOTIDE SEQUENCE [LARGE SCALE GENOMIC DNA]</scope>
    <source>
        <strain evidence="5 6">DSM 27373</strain>
    </source>
</reference>
<dbReference type="EMBL" id="SOAN01000002">
    <property type="protein sequence ID" value="TDS86922.1"/>
    <property type="molecule type" value="Genomic_DNA"/>
</dbReference>
<feature type="transmembrane region" description="Helical" evidence="2">
    <location>
        <begin position="289"/>
        <end position="310"/>
    </location>
</feature>